<dbReference type="Proteomes" id="UP001497623">
    <property type="component" value="Unassembled WGS sequence"/>
</dbReference>
<evidence type="ECO:0000256" key="3">
    <source>
        <dbReference type="ARBA" id="ARBA00022679"/>
    </source>
</evidence>
<evidence type="ECO:0000256" key="5">
    <source>
        <dbReference type="ARBA" id="ARBA00022989"/>
    </source>
</evidence>
<dbReference type="EC" id="2.8.2.-" evidence="9"/>
<dbReference type="PANTHER" id="PTHR12137">
    <property type="entry name" value="CARBOHYDRATE SULFOTRANSFERASE"/>
    <property type="match status" value="1"/>
</dbReference>
<comment type="caution">
    <text evidence="10">The sequence shown here is derived from an EMBL/GenBank/DDBJ whole genome shotgun (WGS) entry which is preliminary data.</text>
</comment>
<keyword evidence="3 9" id="KW-0808">Transferase</keyword>
<organism evidence="10 11">
    <name type="scientific">Meganyctiphanes norvegica</name>
    <name type="common">Northern krill</name>
    <name type="synonym">Thysanopoda norvegica</name>
    <dbReference type="NCBI Taxonomy" id="48144"/>
    <lineage>
        <taxon>Eukaryota</taxon>
        <taxon>Metazoa</taxon>
        <taxon>Ecdysozoa</taxon>
        <taxon>Arthropoda</taxon>
        <taxon>Crustacea</taxon>
        <taxon>Multicrustacea</taxon>
        <taxon>Malacostraca</taxon>
        <taxon>Eumalacostraca</taxon>
        <taxon>Eucarida</taxon>
        <taxon>Euphausiacea</taxon>
        <taxon>Euphausiidae</taxon>
        <taxon>Meganyctiphanes</taxon>
    </lineage>
</organism>
<dbReference type="EMBL" id="CAXKWB010028934">
    <property type="protein sequence ID" value="CAL4134755.1"/>
    <property type="molecule type" value="Genomic_DNA"/>
</dbReference>
<dbReference type="Pfam" id="PF03567">
    <property type="entry name" value="Sulfotransfer_2"/>
    <property type="match status" value="1"/>
</dbReference>
<reference evidence="10 11" key="1">
    <citation type="submission" date="2024-05" db="EMBL/GenBank/DDBJ databases">
        <authorList>
            <person name="Wallberg A."/>
        </authorList>
    </citation>
    <scope>NUCLEOTIDE SEQUENCE [LARGE SCALE GENOMIC DNA]</scope>
</reference>
<sequence length="363" mass="42394">CACFILFIILYMCILFDFFKMLNMIILDIRDSEPFDIDKNIMFVNTSLSAKHGVNVTTVPNVGPYINVSDKIDGFMIEQTRRQSYIHESCKQIKIQDHRSSLLNLYADRKHRLTFCPVYKSASTSWLISLLQLNDMWTSDEDLPRLQVILKNTLSKIIYLADPALSESSNRFIIVRHPFERLVSCYRDKFEVAKKPYYYGRYGESMVRSYRVIPIEQMKYKNTLLANVKTYVNSKDFKTELLPQSLKDNPYASPIGPTFAEFTKFVLESSHEDEHWKPMYKLCSVCMVDYNVIIKFENLYSESKSFIAHLNFTSVLKTRWDNPTKGGNTSSDRTCAYFKQLSINTVKRLTGKYNNDLLLFQYS</sequence>
<dbReference type="GO" id="GO:0008146">
    <property type="term" value="F:sulfotransferase activity"/>
    <property type="evidence" value="ECO:0007669"/>
    <property type="project" value="InterPro"/>
</dbReference>
<keyword evidence="11" id="KW-1185">Reference proteome</keyword>
<dbReference type="InterPro" id="IPR005331">
    <property type="entry name" value="Sulfotransferase"/>
</dbReference>
<proteinExistence type="inferred from homology"/>
<comment type="similarity">
    <text evidence="2 9">Belongs to the sulfotransferase 2 family.</text>
</comment>
<dbReference type="PANTHER" id="PTHR12137:SF54">
    <property type="entry name" value="CARBOHYDRATE SULFOTRANSFERASE"/>
    <property type="match status" value="1"/>
</dbReference>
<evidence type="ECO:0000256" key="2">
    <source>
        <dbReference type="ARBA" id="ARBA00006339"/>
    </source>
</evidence>
<evidence type="ECO:0000313" key="10">
    <source>
        <dbReference type="EMBL" id="CAL4134755.1"/>
    </source>
</evidence>
<dbReference type="AlphaFoldDB" id="A0AAV2RTK0"/>
<evidence type="ECO:0000313" key="11">
    <source>
        <dbReference type="Proteomes" id="UP001497623"/>
    </source>
</evidence>
<accession>A0AAV2RTK0</accession>
<feature type="non-terminal residue" evidence="10">
    <location>
        <position position="1"/>
    </location>
</feature>
<dbReference type="GO" id="GO:0000139">
    <property type="term" value="C:Golgi membrane"/>
    <property type="evidence" value="ECO:0007669"/>
    <property type="project" value="UniProtKB-SubCell"/>
</dbReference>
<keyword evidence="4 9" id="KW-0812">Transmembrane</keyword>
<evidence type="ECO:0000256" key="6">
    <source>
        <dbReference type="ARBA" id="ARBA00023034"/>
    </source>
</evidence>
<keyword evidence="9" id="KW-0119">Carbohydrate metabolism</keyword>
<dbReference type="InterPro" id="IPR018011">
    <property type="entry name" value="Carb_sulfotrans_8-10"/>
</dbReference>
<feature type="transmembrane region" description="Helical" evidence="9">
    <location>
        <begin position="6"/>
        <end position="27"/>
    </location>
</feature>
<evidence type="ECO:0000256" key="7">
    <source>
        <dbReference type="ARBA" id="ARBA00023136"/>
    </source>
</evidence>
<name>A0AAV2RTK0_MEGNR</name>
<evidence type="ECO:0000256" key="8">
    <source>
        <dbReference type="ARBA" id="ARBA00023180"/>
    </source>
</evidence>
<keyword evidence="6 9" id="KW-0333">Golgi apparatus</keyword>
<keyword evidence="7 9" id="KW-0472">Membrane</keyword>
<evidence type="ECO:0000256" key="9">
    <source>
        <dbReference type="RuleBase" id="RU364020"/>
    </source>
</evidence>
<keyword evidence="5 9" id="KW-1133">Transmembrane helix</keyword>
<evidence type="ECO:0000256" key="4">
    <source>
        <dbReference type="ARBA" id="ARBA00022692"/>
    </source>
</evidence>
<dbReference type="GO" id="GO:0016051">
    <property type="term" value="P:carbohydrate biosynthetic process"/>
    <property type="evidence" value="ECO:0007669"/>
    <property type="project" value="InterPro"/>
</dbReference>
<keyword evidence="9" id="KW-0735">Signal-anchor</keyword>
<evidence type="ECO:0000256" key="1">
    <source>
        <dbReference type="ARBA" id="ARBA00004323"/>
    </source>
</evidence>
<feature type="non-terminal residue" evidence="10">
    <location>
        <position position="363"/>
    </location>
</feature>
<comment type="subcellular location">
    <subcellularLocation>
        <location evidence="1 9">Golgi apparatus membrane</location>
        <topology evidence="1 9">Single-pass type II membrane protein</topology>
    </subcellularLocation>
</comment>
<keyword evidence="8 9" id="KW-0325">Glycoprotein</keyword>
<gene>
    <name evidence="10" type="ORF">MNOR_LOCUS27469</name>
</gene>
<protein>
    <recommendedName>
        <fullName evidence="9">Carbohydrate sulfotransferase</fullName>
        <ecNumber evidence="9">2.8.2.-</ecNumber>
    </recommendedName>
</protein>